<dbReference type="RefSeq" id="WP_101455435.1">
    <property type="nucleotide sequence ID" value="NZ_PCGY01000024.1"/>
</dbReference>
<reference evidence="2 3" key="1">
    <citation type="submission" date="2017-10" db="EMBL/GenBank/DDBJ databases">
        <title>Bifidobacterium genomics.</title>
        <authorList>
            <person name="Lugli G.A."/>
            <person name="Milani C."/>
            <person name="Mancabelli L."/>
        </authorList>
    </citation>
    <scope>NUCLEOTIDE SEQUENCE [LARGE SCALE GENOMIC DNA]</scope>
    <source>
        <strain evidence="2 3">1542B</strain>
    </source>
</reference>
<name>A0A2N3QEC5_9BIFI</name>
<dbReference type="AlphaFoldDB" id="A0A2N3QEC5"/>
<protein>
    <recommendedName>
        <fullName evidence="4">ParB/Sulfiredoxin domain-containing protein</fullName>
    </recommendedName>
</protein>
<comment type="caution">
    <text evidence="2">The sequence shown here is derived from an EMBL/GenBank/DDBJ whole genome shotgun (WGS) entry which is preliminary data.</text>
</comment>
<proteinExistence type="predicted"/>
<dbReference type="EMBL" id="PCGY01000024">
    <property type="protein sequence ID" value="PKU88436.1"/>
    <property type="molecule type" value="Genomic_DNA"/>
</dbReference>
<evidence type="ECO:0008006" key="4">
    <source>
        <dbReference type="Google" id="ProtNLM"/>
    </source>
</evidence>
<dbReference type="Proteomes" id="UP000233727">
    <property type="component" value="Unassembled WGS sequence"/>
</dbReference>
<organism evidence="2 3">
    <name type="scientific">Bifidobacterium thermophilum</name>
    <dbReference type="NCBI Taxonomy" id="33905"/>
    <lineage>
        <taxon>Bacteria</taxon>
        <taxon>Bacillati</taxon>
        <taxon>Actinomycetota</taxon>
        <taxon>Actinomycetes</taxon>
        <taxon>Bifidobacteriales</taxon>
        <taxon>Bifidobacteriaceae</taxon>
        <taxon>Bifidobacterium</taxon>
    </lineage>
</organism>
<sequence length="467" mass="52732">MAQKQALSEWNGQRIEQIPLDSLILWTENPRDPMPGTSSNDEIIRHALAKENEQHWQLKKLAKEMGESFDQSELPTVTPCGQGRYIVYDGNRRVILALLRRAGFPPDGDQFELPLFPQDTIACNVCSKKIALKNVLRKHGDSGSWDTYERDLFMYRYMGAEESVLVRLEKLTGMITRFPELNQRYVKEDILNRKHLEEMGLKPDEEDYGVDGQILAELLEGIREKINTKELATRGRRNDPVSVLPQDLLRRVKENTATHVPSKTDPKPERPHPFHAESASPGDVADETDAGYQDTLPLPGTEETDEPETSPAARRTRQTAPAEMPLFGNAAGLRLVPGDVNNLYRTLESLWKVYKANPKKYSMFPMIFRMGLRLLAESAAQDLNMEKLESYVKKYAGDAKKRLRQRSNATDITTFLSNNSVSPDKLTTLLQQGAHAYTSTNDVQQAKAISIMLGEMLTISHGKKPNA</sequence>
<evidence type="ECO:0000313" key="2">
    <source>
        <dbReference type="EMBL" id="PKU88436.1"/>
    </source>
</evidence>
<evidence type="ECO:0000313" key="3">
    <source>
        <dbReference type="Proteomes" id="UP000233727"/>
    </source>
</evidence>
<feature type="region of interest" description="Disordered" evidence="1">
    <location>
        <begin position="231"/>
        <end position="324"/>
    </location>
</feature>
<feature type="compositionally biased region" description="Basic and acidic residues" evidence="1">
    <location>
        <begin position="248"/>
        <end position="275"/>
    </location>
</feature>
<accession>A0A2N3QEC5</accession>
<gene>
    <name evidence="2" type="ORF">CQR47_1785</name>
</gene>
<evidence type="ECO:0000256" key="1">
    <source>
        <dbReference type="SAM" id="MobiDB-lite"/>
    </source>
</evidence>